<proteinExistence type="predicted"/>
<dbReference type="Pfam" id="PF18983">
    <property type="entry name" value="DUF5717"/>
    <property type="match status" value="1"/>
</dbReference>
<organism evidence="3 4">
    <name type="scientific">Pseudobutyrivibrio xylanivorans</name>
    <dbReference type="NCBI Taxonomy" id="185007"/>
    <lineage>
        <taxon>Bacteria</taxon>
        <taxon>Bacillati</taxon>
        <taxon>Bacillota</taxon>
        <taxon>Clostridia</taxon>
        <taxon>Lachnospirales</taxon>
        <taxon>Lachnospiraceae</taxon>
        <taxon>Pseudobutyrivibrio</taxon>
    </lineage>
</organism>
<dbReference type="InterPro" id="IPR043774">
    <property type="entry name" value="DUF5717_C"/>
</dbReference>
<dbReference type="EMBL" id="FMWK01000003">
    <property type="protein sequence ID" value="SCZ77351.1"/>
    <property type="molecule type" value="Genomic_DNA"/>
</dbReference>
<evidence type="ECO:0000313" key="4">
    <source>
        <dbReference type="Proteomes" id="UP000199428"/>
    </source>
</evidence>
<accession>A0A1G5RV73</accession>
<evidence type="ECO:0000259" key="1">
    <source>
        <dbReference type="Pfam" id="PF18983"/>
    </source>
</evidence>
<gene>
    <name evidence="3" type="ORF">SAMN02910350_00691</name>
</gene>
<dbReference type="Pfam" id="PF18984">
    <property type="entry name" value="DUF5717_N"/>
    <property type="match status" value="1"/>
</dbReference>
<feature type="domain" description="DUF5717" evidence="1">
    <location>
        <begin position="875"/>
        <end position="1174"/>
    </location>
</feature>
<evidence type="ECO:0008006" key="5">
    <source>
        <dbReference type="Google" id="ProtNLM"/>
    </source>
</evidence>
<dbReference type="RefSeq" id="WP_090161235.1">
    <property type="nucleotide sequence ID" value="NZ_FMWK01000003.1"/>
</dbReference>
<sequence length="1177" mass="137610">MRKRIYRISEDKFDDLKPNIEFDSEQIDETCFINDAFSGSIYFKSTNDVKARGVVYCDNPYVRINNPWFDGVSVRIDYLVDDYNYKASECLKGNFIIVTVGMEKKLPFSITYVKRPLTCSIGQIRTLQEYAEFAQNHFSEAVSLFYSDRFAEFISDQDKRTKLLYRGFKAAPIAAVNVDEFLVSCGLKAKMTFNLEERQDSYYEVEGNVKGEIEISRSTWGFIDITVTCDADFISVEKEHITGDFFLGSIFNMSYYIHKDKMHAGINFAKISFDYRDIHKEITVLATADKEGVSLESEEFSHNKKILKAFRLYEDYRLRRVTTSQWCAESLEIINSLSDEVGSSNFILLVKAFLYVTNNQKQEALWIIQDLKRSIEDKGSREWAFLLYICTLIEREEDYVDRLTENIEGIFREHRGDVHIFWFLLFLRKEYIKNPTAKLREIGKWVDDGWDTPLLYIEAYYIFLQDPYLISSFDELTIKVLNWAKKKKAINKDMAIQMIHLLETERNYNPKVLPILEECYEVYPDMKLLLAIVTYLLRAPYIEPEFLKWFGMAIEHNLHVSGIFEAYMEALPAYSVDKLPQLLTMFFKYNINLSYDKKALLYANIILHKDEDYDTYEHYESAIESFALEQLKLGRLDDNLAVCYQRLMELGIFDKEVARLISELSFKKKLAVINPDIRRVFLYQEEFKAPTIANISDHKAYINYIGSTGVVLFEDNNGYLFVDDEAYFTEDIINTEGYTEKLKELSTLNLPYALMRFAHSSNTKDYSSADAEAAELIMESKQISTDYLDKIYPQLIEILRFNNREAVLEKHFMQEADLKSLNAEVIAAVLEVFIVRSKYEEAYYMLKHTNSSLLKPAPATKLCQFMINKEPEKSDDFLILFTAGLISQGYIHSDMIRYLVQFFVGPTDLMLSIYESAFEKGEDVVEFGERIITQALYRDFLCPKIMDVFETYVSRKNNKMVVEAFLNYEAHDYLANQAEIPEKIFAYIYNRFKKGLNVSESMRIALLKYLCTGTDLDEDDYTMLDILLADAILRNQYFGFFAKCDEKLKIKYHLYDKHFIEFNTDKRKAVDIIYSVNGSPAVKEDMIEMYDGLYVKQFILFYGDELKYEIYRDDVSDEPLKSETFVLSDELEQTQGRYALMNRIARHSLYNEVYDLAEDVKIYQGLDAVTRDLFSII</sequence>
<feature type="domain" description="DUF5717" evidence="2">
    <location>
        <begin position="1"/>
        <end position="870"/>
    </location>
</feature>
<evidence type="ECO:0000259" key="2">
    <source>
        <dbReference type="Pfam" id="PF18984"/>
    </source>
</evidence>
<dbReference type="AlphaFoldDB" id="A0A1G5RV73"/>
<dbReference type="Proteomes" id="UP000199428">
    <property type="component" value="Unassembled WGS sequence"/>
</dbReference>
<evidence type="ECO:0000313" key="3">
    <source>
        <dbReference type="EMBL" id="SCZ77351.1"/>
    </source>
</evidence>
<name>A0A1G5RV73_PSEXY</name>
<reference evidence="3 4" key="1">
    <citation type="submission" date="2016-10" db="EMBL/GenBank/DDBJ databases">
        <authorList>
            <person name="de Groot N.N."/>
        </authorList>
    </citation>
    <scope>NUCLEOTIDE SEQUENCE [LARGE SCALE GENOMIC DNA]</scope>
    <source>
        <strain evidence="3 4">DSM 10317</strain>
    </source>
</reference>
<dbReference type="InterPro" id="IPR043775">
    <property type="entry name" value="DUF5717_N"/>
</dbReference>
<protein>
    <recommendedName>
        <fullName evidence="5">DUF5717 domain-containing protein</fullName>
    </recommendedName>
</protein>